<evidence type="ECO:0000256" key="6">
    <source>
        <dbReference type="ARBA" id="ARBA00022953"/>
    </source>
</evidence>
<organism evidence="11">
    <name type="scientific">Leviviridae sp</name>
    <dbReference type="NCBI Taxonomy" id="2027243"/>
    <lineage>
        <taxon>Viruses</taxon>
        <taxon>Riboviria</taxon>
        <taxon>Orthornavirae</taxon>
        <taxon>Lenarviricota</taxon>
        <taxon>Leviviricetes</taxon>
        <taxon>Norzivirales</taxon>
        <taxon>Fiersviridae</taxon>
    </lineage>
</organism>
<evidence type="ECO:0000256" key="3">
    <source>
        <dbReference type="ARBA" id="ARBA00022679"/>
    </source>
</evidence>
<dbReference type="Pfam" id="PF03431">
    <property type="entry name" value="RNA_replicase_B"/>
    <property type="match status" value="1"/>
</dbReference>
<evidence type="ECO:0000256" key="1">
    <source>
        <dbReference type="ARBA" id="ARBA00012494"/>
    </source>
</evidence>
<evidence type="ECO:0000256" key="4">
    <source>
        <dbReference type="ARBA" id="ARBA00022695"/>
    </source>
</evidence>
<protein>
    <recommendedName>
        <fullName evidence="1">RNA-directed RNA polymerase</fullName>
        <ecNumber evidence="1">2.7.7.48</ecNumber>
    </recommendedName>
    <alternativeName>
        <fullName evidence="7">RNA replicase beta chain</fullName>
    </alternativeName>
</protein>
<dbReference type="EC" id="2.7.7.48" evidence="1"/>
<dbReference type="EMBL" id="MN033388">
    <property type="protein sequence ID" value="QDH87459.1"/>
    <property type="molecule type" value="Genomic_RNA"/>
</dbReference>
<dbReference type="GO" id="GO:0046872">
    <property type="term" value="F:metal ion binding"/>
    <property type="evidence" value="ECO:0007669"/>
    <property type="project" value="UniProtKB-KW"/>
</dbReference>
<gene>
    <name evidence="11" type="ORF">H1Rhizo26FD250_000001</name>
</gene>
<feature type="binding site" evidence="9">
    <location>
        <position position="406"/>
    </location>
    <ligand>
        <name>Mg(2+)</name>
        <dbReference type="ChEBI" id="CHEBI:18420"/>
        <label>2</label>
    </ligand>
</feature>
<dbReference type="PROSITE" id="PS50522">
    <property type="entry name" value="RDRP_PHAGE"/>
    <property type="match status" value="1"/>
</dbReference>
<keyword evidence="9" id="KW-0479">Metal-binding</keyword>
<feature type="binding site" evidence="9">
    <location>
        <position position="308"/>
    </location>
    <ligand>
        <name>Mg(2+)</name>
        <dbReference type="ChEBI" id="CHEBI:18420"/>
        <label>2</label>
    </ligand>
</feature>
<keyword evidence="2 11" id="KW-0696">RNA-directed RNA polymerase</keyword>
<evidence type="ECO:0000256" key="7">
    <source>
        <dbReference type="ARBA" id="ARBA00030248"/>
    </source>
</evidence>
<keyword evidence="5" id="KW-0547">Nucleotide-binding</keyword>
<dbReference type="GO" id="GO:0000166">
    <property type="term" value="F:nucleotide binding"/>
    <property type="evidence" value="ECO:0007669"/>
    <property type="project" value="UniProtKB-KW"/>
</dbReference>
<evidence type="ECO:0000256" key="2">
    <source>
        <dbReference type="ARBA" id="ARBA00022484"/>
    </source>
</evidence>
<name>A0A514D1H3_9VIRU</name>
<keyword evidence="6" id="KW-0693">Viral RNA replication</keyword>
<reference evidence="11" key="1">
    <citation type="submission" date="2019-05" db="EMBL/GenBank/DDBJ databases">
        <title>Metatranscriptomic reconstruction reveals RNA viruses with the potential to shape carbon cycling in soil.</title>
        <authorList>
            <person name="Starr E.P."/>
            <person name="Nuccio E."/>
            <person name="Pett-Ridge J."/>
            <person name="Banfield J.F."/>
            <person name="Firestone M.K."/>
        </authorList>
    </citation>
    <scope>NUCLEOTIDE SEQUENCE</scope>
    <source>
        <strain evidence="11">H1_Rhizo_26_FD_scaffold_250</strain>
    </source>
</reference>
<feature type="binding site" evidence="9">
    <location>
        <position position="407"/>
    </location>
    <ligand>
        <name>Mg(2+)</name>
        <dbReference type="ChEBI" id="CHEBI:18420"/>
        <label>2</label>
    </ligand>
</feature>
<accession>A0A514D1H3</accession>
<feature type="domain" description="RdRp catalytic" evidence="10">
    <location>
        <begin position="293"/>
        <end position="438"/>
    </location>
</feature>
<evidence type="ECO:0000259" key="10">
    <source>
        <dbReference type="PROSITE" id="PS50522"/>
    </source>
</evidence>
<comment type="catalytic activity">
    <reaction evidence="8">
        <text>RNA(n) + a ribonucleoside 5'-triphosphate = RNA(n+1) + diphosphate</text>
        <dbReference type="Rhea" id="RHEA:21248"/>
        <dbReference type="Rhea" id="RHEA-COMP:14527"/>
        <dbReference type="Rhea" id="RHEA-COMP:17342"/>
        <dbReference type="ChEBI" id="CHEBI:33019"/>
        <dbReference type="ChEBI" id="CHEBI:61557"/>
        <dbReference type="ChEBI" id="CHEBI:140395"/>
        <dbReference type="EC" id="2.7.7.48"/>
    </reaction>
</comment>
<dbReference type="GO" id="GO:0003968">
    <property type="term" value="F:RNA-directed RNA polymerase activity"/>
    <property type="evidence" value="ECO:0007669"/>
    <property type="project" value="UniProtKB-KW"/>
</dbReference>
<dbReference type="InterPro" id="IPR007096">
    <property type="entry name" value="RNA-dir_Rpol_cat_phage"/>
</dbReference>
<keyword evidence="9" id="KW-0460">Magnesium</keyword>
<comment type="cofactor">
    <cofactor evidence="9">
        <name>Mg(2+)</name>
        <dbReference type="ChEBI" id="CHEBI:18420"/>
    </cofactor>
    <text evidence="9">Binds 2 Mg(2+) per subunit.</text>
</comment>
<evidence type="ECO:0000256" key="8">
    <source>
        <dbReference type="ARBA" id="ARBA00048744"/>
    </source>
</evidence>
<dbReference type="InterPro" id="IPR005093">
    <property type="entry name" value="RNArep_beta"/>
</dbReference>
<dbReference type="GO" id="GO:0039694">
    <property type="term" value="P:viral RNA genome replication"/>
    <property type="evidence" value="ECO:0007669"/>
    <property type="project" value="InterPro"/>
</dbReference>
<sequence>MGDLNSVLARIVALRTSIVDDGMKHGIPFHLKDLHTLAERLESEGSSFVKVTLPQLGKALDIGLVTGHFLCPANFKRIRGTCLPIFCGRVFQRIFKGEDGTLLVSPDPCSIYFLRQFLLLDSKLISEPTALQKKEAIDGFRERQRILGKTKVMRDHPVLVRAKLLLTRTLKDLDLSNITPRHGPGGVAEGLDRIERWGMTSWPRRAERWYPFHVYGSQSFLSIVASGPPSMVSNSHTKCSLVPKDYKGPRLISAESTATQYLQQGQMNAIMLYIDRHKLLSRSIKLRDQTHSQQMCKNAYANGYGTIDLSNASDTVSAALVWYLLSGLPRLRSQLFCTRSQSMKIDHELVRLTAFSPMGSAVCFPVETLVFWSITLAATRFVQHSWMDSTIPSESATASEISVFGDDIIAPGYAISTILGTLESVGCSVNKSKTCYTTPFRESCGSEWINDIDVTITRNRRYDYEATRKFVNYPVLLDLQRKFFLQGLGTTAALLSQWAREISPIVTIEFWKCGPRIVQSRNGIGTRCSDPRRSLYEAWVQPTRSGNTYRYGFGFEGCATAFPSGLDIFVRGSTAFDSMVCALGWYTSLDCGVPTRYNQNYQRTECRLPSLFQRTRQWDTYSFNPDNSGGLTTPDCRRNRSVLGKARLTLLGSGYPRLLARIVGDTVERIAIRNVMLKMAWSELPILTALAVSNG</sequence>
<evidence type="ECO:0000256" key="9">
    <source>
        <dbReference type="PIRSR" id="PIRSR605093-1"/>
    </source>
</evidence>
<keyword evidence="3" id="KW-0808">Transferase</keyword>
<proteinExistence type="predicted"/>
<evidence type="ECO:0000313" key="11">
    <source>
        <dbReference type="EMBL" id="QDH87459.1"/>
    </source>
</evidence>
<keyword evidence="4" id="KW-0548">Nucleotidyltransferase</keyword>
<evidence type="ECO:0000256" key="5">
    <source>
        <dbReference type="ARBA" id="ARBA00022741"/>
    </source>
</evidence>